<protein>
    <submittedName>
        <fullName evidence="2">Uncharacterized protein</fullName>
    </submittedName>
</protein>
<sequence>MLSLPSGPEYRDVAVRSGGACEPAHQRQQDRPASAEAPPATRPLMRTSPHLSISIYLSQTFSVFPLLIDNETVTSIDKDAERSIDFAVYMSIDPRDKGNAFFSLV</sequence>
<organism evidence="2">
    <name type="scientific">Brassica cretica</name>
    <name type="common">Mustard</name>
    <dbReference type="NCBI Taxonomy" id="69181"/>
    <lineage>
        <taxon>Eukaryota</taxon>
        <taxon>Viridiplantae</taxon>
        <taxon>Streptophyta</taxon>
        <taxon>Embryophyta</taxon>
        <taxon>Tracheophyta</taxon>
        <taxon>Spermatophyta</taxon>
        <taxon>Magnoliopsida</taxon>
        <taxon>eudicotyledons</taxon>
        <taxon>Gunneridae</taxon>
        <taxon>Pentapetalae</taxon>
        <taxon>rosids</taxon>
        <taxon>malvids</taxon>
        <taxon>Brassicales</taxon>
        <taxon>Brassicaceae</taxon>
        <taxon>Brassiceae</taxon>
        <taxon>Brassica</taxon>
    </lineage>
</organism>
<feature type="region of interest" description="Disordered" evidence="1">
    <location>
        <begin position="1"/>
        <end position="45"/>
    </location>
</feature>
<accession>A0A8S9L314</accession>
<evidence type="ECO:0000313" key="2">
    <source>
        <dbReference type="EMBL" id="KAF2601085.1"/>
    </source>
</evidence>
<evidence type="ECO:0000256" key="1">
    <source>
        <dbReference type="SAM" id="MobiDB-lite"/>
    </source>
</evidence>
<name>A0A8S9L314_BRACR</name>
<dbReference type="EMBL" id="QGKY02000094">
    <property type="protein sequence ID" value="KAF2601085.1"/>
    <property type="molecule type" value="Genomic_DNA"/>
</dbReference>
<gene>
    <name evidence="2" type="ORF">F2Q70_00026263</name>
</gene>
<reference evidence="2" key="1">
    <citation type="submission" date="2019-12" db="EMBL/GenBank/DDBJ databases">
        <title>Genome sequencing and annotation of Brassica cretica.</title>
        <authorList>
            <person name="Studholme D.J."/>
            <person name="Sarris P.F."/>
        </authorList>
    </citation>
    <scope>NUCLEOTIDE SEQUENCE</scope>
    <source>
        <strain evidence="2">PFS-102/07</strain>
        <tissue evidence="2">Leaf</tissue>
    </source>
</reference>
<dbReference type="AlphaFoldDB" id="A0A8S9L314"/>
<proteinExistence type="predicted"/>
<comment type="caution">
    <text evidence="2">The sequence shown here is derived from an EMBL/GenBank/DDBJ whole genome shotgun (WGS) entry which is preliminary data.</text>
</comment>